<sequence>MVDPNRLPDQWMVEDFRQGYPRFCALIDTHPALNIFRRFSKLRARIILRKQDTLSALEQQLETLDRQETTALYLASNRLDGNTERQTVLDDIEKAVKDYDDLIQRHSRILNTQNADSGDVCSLQNWIAGNRCLARADCAYLSRKDLFSMVEQDSALIKVQSVVEGFMIRYFASIYRRCCVDLSQDPNVYLPSEAWIGRLSRILIAGVVIILLLVPILICSNITSTEARIITVSFATITCVTTLVFAVQVRTIEMIVAGTTYATVLTVFVSGTGSST</sequence>
<evidence type="ECO:0000313" key="3">
    <source>
        <dbReference type="EMBL" id="KAK0507346.1"/>
    </source>
</evidence>
<evidence type="ECO:0000313" key="4">
    <source>
        <dbReference type="Proteomes" id="UP001166286"/>
    </source>
</evidence>
<dbReference type="Pfam" id="PF20237">
    <property type="entry name" value="DUF6594"/>
    <property type="match status" value="1"/>
</dbReference>
<evidence type="ECO:0000256" key="1">
    <source>
        <dbReference type="SAM" id="Phobius"/>
    </source>
</evidence>
<name>A0AA39QRY6_9LECA</name>
<dbReference type="PANTHER" id="PTHR34502:SF5">
    <property type="entry name" value="DUF6594 DOMAIN-CONTAINING PROTEIN"/>
    <property type="match status" value="1"/>
</dbReference>
<proteinExistence type="predicted"/>
<dbReference type="InterPro" id="IPR046529">
    <property type="entry name" value="DUF6594"/>
</dbReference>
<feature type="transmembrane region" description="Helical" evidence="1">
    <location>
        <begin position="202"/>
        <end position="223"/>
    </location>
</feature>
<accession>A0AA39QRY6</accession>
<dbReference type="PANTHER" id="PTHR34502">
    <property type="entry name" value="DUF6594 DOMAIN-CONTAINING PROTEIN-RELATED"/>
    <property type="match status" value="1"/>
</dbReference>
<dbReference type="Proteomes" id="UP001166286">
    <property type="component" value="Unassembled WGS sequence"/>
</dbReference>
<feature type="transmembrane region" description="Helical" evidence="1">
    <location>
        <begin position="229"/>
        <end position="247"/>
    </location>
</feature>
<dbReference type="EMBL" id="JAFEKC020000024">
    <property type="protein sequence ID" value="KAK0507346.1"/>
    <property type="molecule type" value="Genomic_DNA"/>
</dbReference>
<gene>
    <name evidence="3" type="ORF">JMJ35_010384</name>
</gene>
<keyword evidence="1" id="KW-0472">Membrane</keyword>
<reference evidence="3" key="1">
    <citation type="submission" date="2023-03" db="EMBL/GenBank/DDBJ databases">
        <title>Complete genome of Cladonia borealis.</title>
        <authorList>
            <person name="Park H."/>
        </authorList>
    </citation>
    <scope>NUCLEOTIDE SEQUENCE</scope>
    <source>
        <strain evidence="3">ANT050790</strain>
    </source>
</reference>
<protein>
    <recommendedName>
        <fullName evidence="2">DUF6594 domain-containing protein</fullName>
    </recommendedName>
</protein>
<keyword evidence="1" id="KW-1133">Transmembrane helix</keyword>
<dbReference type="AlphaFoldDB" id="A0AA39QRY6"/>
<evidence type="ECO:0000259" key="2">
    <source>
        <dbReference type="Pfam" id="PF20237"/>
    </source>
</evidence>
<feature type="domain" description="DUF6594" evidence="2">
    <location>
        <begin position="20"/>
        <end position="265"/>
    </location>
</feature>
<keyword evidence="4" id="KW-1185">Reference proteome</keyword>
<keyword evidence="1" id="KW-0812">Transmembrane</keyword>
<feature type="transmembrane region" description="Helical" evidence="1">
    <location>
        <begin position="254"/>
        <end position="273"/>
    </location>
</feature>
<organism evidence="3 4">
    <name type="scientific">Cladonia borealis</name>
    <dbReference type="NCBI Taxonomy" id="184061"/>
    <lineage>
        <taxon>Eukaryota</taxon>
        <taxon>Fungi</taxon>
        <taxon>Dikarya</taxon>
        <taxon>Ascomycota</taxon>
        <taxon>Pezizomycotina</taxon>
        <taxon>Lecanoromycetes</taxon>
        <taxon>OSLEUM clade</taxon>
        <taxon>Lecanoromycetidae</taxon>
        <taxon>Lecanorales</taxon>
        <taxon>Lecanorineae</taxon>
        <taxon>Cladoniaceae</taxon>
        <taxon>Cladonia</taxon>
    </lineage>
</organism>
<comment type="caution">
    <text evidence="3">The sequence shown here is derived from an EMBL/GenBank/DDBJ whole genome shotgun (WGS) entry which is preliminary data.</text>
</comment>